<organism evidence="1 2">
    <name type="scientific">Prauserella endophytica</name>
    <dbReference type="NCBI Taxonomy" id="1592324"/>
    <lineage>
        <taxon>Bacteria</taxon>
        <taxon>Bacillati</taxon>
        <taxon>Actinomycetota</taxon>
        <taxon>Actinomycetes</taxon>
        <taxon>Pseudonocardiales</taxon>
        <taxon>Pseudonocardiaceae</taxon>
        <taxon>Prauserella</taxon>
        <taxon>Prauserella coralliicola group</taxon>
    </lineage>
</organism>
<dbReference type="PANTHER" id="PTHR48228:SF5">
    <property type="entry name" value="ALPHA-METHYLACYL-COA RACEMASE"/>
    <property type="match status" value="1"/>
</dbReference>
<dbReference type="Gene3D" id="3.40.50.10540">
    <property type="entry name" value="Crotonobetainyl-coa:carnitine coa-transferase, domain 1"/>
    <property type="match status" value="1"/>
</dbReference>
<evidence type="ECO:0000313" key="2">
    <source>
        <dbReference type="Proteomes" id="UP000309992"/>
    </source>
</evidence>
<dbReference type="InterPro" id="IPR003673">
    <property type="entry name" value="CoA-Trfase_fam_III"/>
</dbReference>
<keyword evidence="2" id="KW-1185">Reference proteome</keyword>
<comment type="caution">
    <text evidence="1">The sequence shown here is derived from an EMBL/GenBank/DDBJ whole genome shotgun (WGS) entry which is preliminary data.</text>
</comment>
<reference evidence="1 2" key="1">
    <citation type="journal article" date="2015" name="Antonie Van Leeuwenhoek">
        <title>Prauserella endophytica sp. nov., an endophytic actinobacterium isolated from Tamarix taklamakanensis.</title>
        <authorList>
            <person name="Liu J.M."/>
            <person name="Habden X."/>
            <person name="Guo L."/>
            <person name="Tuo L."/>
            <person name="Jiang Z.K."/>
            <person name="Liu S.W."/>
            <person name="Liu X.F."/>
            <person name="Chen L."/>
            <person name="Li R.F."/>
            <person name="Zhang Y.Q."/>
            <person name="Sun C.H."/>
        </authorList>
    </citation>
    <scope>NUCLEOTIDE SEQUENCE [LARGE SCALE GENOMIC DNA]</scope>
    <source>
        <strain evidence="1 2">CGMCC 4.7182</strain>
    </source>
</reference>
<dbReference type="InterPro" id="IPR050509">
    <property type="entry name" value="CoA-transferase_III"/>
</dbReference>
<dbReference type="PANTHER" id="PTHR48228">
    <property type="entry name" value="SUCCINYL-COA--D-CITRAMALATE COA-TRANSFERASE"/>
    <property type="match status" value="1"/>
</dbReference>
<dbReference type="EMBL" id="SWMS01000007">
    <property type="protein sequence ID" value="TKG70994.1"/>
    <property type="molecule type" value="Genomic_DNA"/>
</dbReference>
<sequence length="475" mass="48073">MRVAVTGEGPALRHAARLLAAAGATVLPAPDDDVDGVLDATGTGHDGAVVRTEDTSAAGDWAASGALALTGRRDGPPLAAPGIPASAARGALLATELLARIAGSPVTLPGAEVLSERAALAGLRRDAPRSAGGALRLLRTADGWLGVNVARASDAELLPAWLEAPVPLDDPWPMLAELVAERAAAPLAERARLLGLPVGAHPAPADEQLAARGQTAPVSPLVLNGEVRRAVGGGGYEPRRRAWTLEPTLVVDLSSLWAGPLCGHLLTLLGARVIKVESTHRPDGARYGSAAFYDLLHGGQESVALDFGTPEGRTALAGLVGAADIVIEGSRPRALCQLGVVAEDVLANARAGCWVSITAYGRTGPWDNAVGFGDDAAIAGGLVAFDRDTGTPAPCGDAIADPLTGVHAAFAAVACRLGGGTWLADLALREQAAATVCAAPAEPAAEVTPVPRRPERPAPALGEHTAAVLHELGLA</sequence>
<evidence type="ECO:0000313" key="1">
    <source>
        <dbReference type="EMBL" id="TKG70994.1"/>
    </source>
</evidence>
<proteinExistence type="predicted"/>
<protein>
    <recommendedName>
        <fullName evidence="3">CoA transferase</fullName>
    </recommendedName>
</protein>
<dbReference type="Pfam" id="PF02515">
    <property type="entry name" value="CoA_transf_3"/>
    <property type="match status" value="1"/>
</dbReference>
<name>A0ABY2S6R6_9PSEU</name>
<dbReference type="SUPFAM" id="SSF89796">
    <property type="entry name" value="CoA-transferase family III (CaiB/BaiF)"/>
    <property type="match status" value="2"/>
</dbReference>
<dbReference type="InterPro" id="IPR023606">
    <property type="entry name" value="CoA-Trfase_III_dom_1_sf"/>
</dbReference>
<gene>
    <name evidence="1" type="ORF">FCN18_14625</name>
</gene>
<dbReference type="Proteomes" id="UP000309992">
    <property type="component" value="Unassembled WGS sequence"/>
</dbReference>
<accession>A0ABY2S6R6</accession>
<evidence type="ECO:0008006" key="3">
    <source>
        <dbReference type="Google" id="ProtNLM"/>
    </source>
</evidence>